<evidence type="ECO:0000256" key="1">
    <source>
        <dbReference type="SAM" id="MobiDB-lite"/>
    </source>
</evidence>
<dbReference type="AlphaFoldDB" id="A0ABD3HHP3"/>
<gene>
    <name evidence="2" type="ORF">R1sor_004791</name>
</gene>
<name>A0ABD3HHP3_9MARC</name>
<protein>
    <recommendedName>
        <fullName evidence="4">Reverse transcriptase zinc-binding domain-containing protein</fullName>
    </recommendedName>
</protein>
<accession>A0ABD3HHP3</accession>
<evidence type="ECO:0000313" key="3">
    <source>
        <dbReference type="Proteomes" id="UP001633002"/>
    </source>
</evidence>
<organism evidence="2 3">
    <name type="scientific">Riccia sorocarpa</name>
    <dbReference type="NCBI Taxonomy" id="122646"/>
    <lineage>
        <taxon>Eukaryota</taxon>
        <taxon>Viridiplantae</taxon>
        <taxon>Streptophyta</taxon>
        <taxon>Embryophyta</taxon>
        <taxon>Marchantiophyta</taxon>
        <taxon>Marchantiopsida</taxon>
        <taxon>Marchantiidae</taxon>
        <taxon>Marchantiales</taxon>
        <taxon>Ricciaceae</taxon>
        <taxon>Riccia</taxon>
    </lineage>
</organism>
<dbReference type="Proteomes" id="UP001633002">
    <property type="component" value="Unassembled WGS sequence"/>
</dbReference>
<feature type="region of interest" description="Disordered" evidence="1">
    <location>
        <begin position="169"/>
        <end position="194"/>
    </location>
</feature>
<dbReference type="EMBL" id="JBJQOH010000003">
    <property type="protein sequence ID" value="KAL3691140.1"/>
    <property type="molecule type" value="Genomic_DNA"/>
</dbReference>
<comment type="caution">
    <text evidence="2">The sequence shown here is derived from an EMBL/GenBank/DDBJ whole genome shotgun (WGS) entry which is preliminary data.</text>
</comment>
<sequence length="240" mass="26223">MNCFFTGDRANKMQVSNGRCQRCAREIETTSHLFWRCSEVWSTWAECRAGVATAGICLGTSLLDTIDEALIKKAQEECRGNLQNVDGIYPGASGIRRRIAPAGLQAHIAFESVRSKKTQRTSRATWVLARPRIHTSLCRSNSQAHQDASGHTPMISYPVHELLAPHSGPTPFHGANTPLTRNRGGGNQDVNSSDTIATFLGSHGGEKQKQTSHFEDFGQEPADTRLEKVLGEGHASVTIN</sequence>
<proteinExistence type="predicted"/>
<reference evidence="2 3" key="1">
    <citation type="submission" date="2024-09" db="EMBL/GenBank/DDBJ databases">
        <title>Chromosome-scale assembly of Riccia sorocarpa.</title>
        <authorList>
            <person name="Paukszto L."/>
        </authorList>
    </citation>
    <scope>NUCLEOTIDE SEQUENCE [LARGE SCALE GENOMIC DNA]</scope>
    <source>
        <strain evidence="2">LP-2024</strain>
        <tissue evidence="2">Aerial parts of the thallus</tissue>
    </source>
</reference>
<evidence type="ECO:0008006" key="4">
    <source>
        <dbReference type="Google" id="ProtNLM"/>
    </source>
</evidence>
<evidence type="ECO:0000313" key="2">
    <source>
        <dbReference type="EMBL" id="KAL3691140.1"/>
    </source>
</evidence>
<keyword evidence="3" id="KW-1185">Reference proteome</keyword>